<dbReference type="Gene3D" id="3.30.460.20">
    <property type="entry name" value="CorA soluble domain-like"/>
    <property type="match status" value="1"/>
</dbReference>
<dbReference type="OrthoDB" id="9803416at2"/>
<comment type="function">
    <text evidence="11">Mediates influx of magnesium ions. Alternates between open and closed states. Activated by low cytoplasmic Mg(2+) levels. Inactive when cytoplasmic Mg(2+) levels are high.</text>
</comment>
<dbReference type="InterPro" id="IPR004488">
    <property type="entry name" value="Mg/Co-transport_prot_CorA"/>
</dbReference>
<dbReference type="AlphaFoldDB" id="A0A4P6HY83"/>
<evidence type="ECO:0000256" key="4">
    <source>
        <dbReference type="ARBA" id="ARBA00022475"/>
    </source>
</evidence>
<name>A0A4P6HY83_9BACT</name>
<dbReference type="InterPro" id="IPR002523">
    <property type="entry name" value="MgTranspt_CorA/ZnTranspt_ZntB"/>
</dbReference>
<reference evidence="13 14" key="1">
    <citation type="submission" date="2018-02" db="EMBL/GenBank/DDBJ databases">
        <title>Genome sequence of Desulfovibrio carbinolicus DSM 3852.</title>
        <authorList>
            <person name="Wilbanks E."/>
            <person name="Skennerton C.T."/>
            <person name="Orphan V.J."/>
        </authorList>
    </citation>
    <scope>NUCLEOTIDE SEQUENCE [LARGE SCALE GENOMIC DNA]</scope>
    <source>
        <strain evidence="13 14">DSM 3852</strain>
    </source>
</reference>
<dbReference type="RefSeq" id="WP_129349384.1">
    <property type="nucleotide sequence ID" value="NZ_CP026538.1"/>
</dbReference>
<keyword evidence="9 12" id="KW-0472">Membrane</keyword>
<dbReference type="PANTHER" id="PTHR46494">
    <property type="entry name" value="CORA FAMILY METAL ION TRANSPORTER (EUROFUNG)"/>
    <property type="match status" value="1"/>
</dbReference>
<dbReference type="KEGG" id="dcb:C3Y92_03030"/>
<organism evidence="13 14">
    <name type="scientific">Solidesulfovibrio carbinolicus</name>
    <dbReference type="NCBI Taxonomy" id="296842"/>
    <lineage>
        <taxon>Bacteria</taxon>
        <taxon>Pseudomonadati</taxon>
        <taxon>Thermodesulfobacteriota</taxon>
        <taxon>Desulfovibrionia</taxon>
        <taxon>Desulfovibrionales</taxon>
        <taxon>Desulfovibrionaceae</taxon>
        <taxon>Solidesulfovibrio</taxon>
    </lineage>
</organism>
<sequence>MLDRFKKRLRQGKGFAPEAKSPFPEQPAFTPYVMVYALGGDGVTIRRYDGLDEGEGEPVLPEGCVSWVRVVGVHDPDLVRAVARRFCLHALLVEDILDTGRRPVIEDYDEHIFILLRLLAYDKAEHRVLAEQVSLAAGEGFVLTFQERETNLWDDVALRLEKGGGKLAKRGQPHLTHALVSAILDEYILTLGQLAEEIEGFEQELLSGSGDNVLARIYHQKREVLFLHRSLWPLREVLGRFVKDEAIASDPASAVLWNDIQQDVYQVLDAVETLREMLSEMVGLSMTKAELRMNAVGQYLTLVATIFLPLNFLVGFYGMNFDNLPFKAEEWGVYALMGLMGLTVLGMTAYFYRKHWLAGASSGEGR</sequence>
<evidence type="ECO:0000256" key="11">
    <source>
        <dbReference type="ARBA" id="ARBA00045497"/>
    </source>
</evidence>
<evidence type="ECO:0000256" key="8">
    <source>
        <dbReference type="ARBA" id="ARBA00023065"/>
    </source>
</evidence>
<dbReference type="EMBL" id="CP026538">
    <property type="protein sequence ID" value="QAZ66269.1"/>
    <property type="molecule type" value="Genomic_DNA"/>
</dbReference>
<evidence type="ECO:0000256" key="6">
    <source>
        <dbReference type="ARBA" id="ARBA00022842"/>
    </source>
</evidence>
<dbReference type="GO" id="GO:0000287">
    <property type="term" value="F:magnesium ion binding"/>
    <property type="evidence" value="ECO:0007669"/>
    <property type="project" value="TreeGrafter"/>
</dbReference>
<dbReference type="NCBIfam" id="TIGR00383">
    <property type="entry name" value="corA"/>
    <property type="match status" value="1"/>
</dbReference>
<evidence type="ECO:0000256" key="12">
    <source>
        <dbReference type="RuleBase" id="RU362010"/>
    </source>
</evidence>
<accession>A0A4P6HY83</accession>
<evidence type="ECO:0000256" key="1">
    <source>
        <dbReference type="ARBA" id="ARBA00004651"/>
    </source>
</evidence>
<comment type="catalytic activity">
    <reaction evidence="10">
        <text>Mg(2+)(in) = Mg(2+)(out)</text>
        <dbReference type="Rhea" id="RHEA:29827"/>
        <dbReference type="ChEBI" id="CHEBI:18420"/>
    </reaction>
</comment>
<protein>
    <recommendedName>
        <fullName evidence="12">Magnesium transport protein CorA</fullName>
    </recommendedName>
</protein>
<evidence type="ECO:0000256" key="3">
    <source>
        <dbReference type="ARBA" id="ARBA00022448"/>
    </source>
</evidence>
<feature type="transmembrane region" description="Helical" evidence="12">
    <location>
        <begin position="296"/>
        <end position="319"/>
    </location>
</feature>
<keyword evidence="7 12" id="KW-1133">Transmembrane helix</keyword>
<evidence type="ECO:0000256" key="10">
    <source>
        <dbReference type="ARBA" id="ARBA00034269"/>
    </source>
</evidence>
<dbReference type="GO" id="GO:0015095">
    <property type="term" value="F:magnesium ion transmembrane transporter activity"/>
    <property type="evidence" value="ECO:0007669"/>
    <property type="project" value="UniProtKB-UniRule"/>
</dbReference>
<evidence type="ECO:0000313" key="13">
    <source>
        <dbReference type="EMBL" id="QAZ66269.1"/>
    </source>
</evidence>
<dbReference type="PANTHER" id="PTHR46494:SF1">
    <property type="entry name" value="CORA FAMILY METAL ION TRANSPORTER (EUROFUNG)"/>
    <property type="match status" value="1"/>
</dbReference>
<dbReference type="Pfam" id="PF01544">
    <property type="entry name" value="CorA"/>
    <property type="match status" value="1"/>
</dbReference>
<comment type="subcellular location">
    <subcellularLocation>
        <location evidence="1">Cell membrane</location>
        <topology evidence="1">Multi-pass membrane protein</topology>
    </subcellularLocation>
    <subcellularLocation>
        <location evidence="12">Membrane</location>
        <topology evidence="12">Multi-pass membrane protein</topology>
    </subcellularLocation>
</comment>
<keyword evidence="8 12" id="KW-0406">Ion transport</keyword>
<proteinExistence type="inferred from homology"/>
<dbReference type="GO" id="GO:0015087">
    <property type="term" value="F:cobalt ion transmembrane transporter activity"/>
    <property type="evidence" value="ECO:0007669"/>
    <property type="project" value="UniProtKB-UniRule"/>
</dbReference>
<keyword evidence="3 12" id="KW-0813">Transport</keyword>
<evidence type="ECO:0000256" key="9">
    <source>
        <dbReference type="ARBA" id="ARBA00023136"/>
    </source>
</evidence>
<dbReference type="FunFam" id="1.20.58.340:FF:000004">
    <property type="entry name" value="Magnesium transport protein CorA"/>
    <property type="match status" value="1"/>
</dbReference>
<keyword evidence="4 12" id="KW-1003">Cell membrane</keyword>
<dbReference type="InterPro" id="IPR045863">
    <property type="entry name" value="CorA_TM1_TM2"/>
</dbReference>
<gene>
    <name evidence="12 13" type="primary">corA</name>
    <name evidence="13" type="ORF">C3Y92_03030</name>
</gene>
<keyword evidence="6 12" id="KW-0460">Magnesium</keyword>
<evidence type="ECO:0000256" key="5">
    <source>
        <dbReference type="ARBA" id="ARBA00022692"/>
    </source>
</evidence>
<evidence type="ECO:0000256" key="2">
    <source>
        <dbReference type="ARBA" id="ARBA00009765"/>
    </source>
</evidence>
<evidence type="ECO:0000256" key="7">
    <source>
        <dbReference type="ARBA" id="ARBA00022989"/>
    </source>
</evidence>
<evidence type="ECO:0000313" key="14">
    <source>
        <dbReference type="Proteomes" id="UP000293296"/>
    </source>
</evidence>
<dbReference type="GO" id="GO:0050897">
    <property type="term" value="F:cobalt ion binding"/>
    <property type="evidence" value="ECO:0007669"/>
    <property type="project" value="TreeGrafter"/>
</dbReference>
<dbReference type="SUPFAM" id="SSF143865">
    <property type="entry name" value="CorA soluble domain-like"/>
    <property type="match status" value="1"/>
</dbReference>
<comment type="similarity">
    <text evidence="2 12">Belongs to the CorA metal ion transporter (MIT) (TC 1.A.35) family.</text>
</comment>
<dbReference type="Proteomes" id="UP000293296">
    <property type="component" value="Chromosome"/>
</dbReference>
<dbReference type="Gene3D" id="1.20.58.340">
    <property type="entry name" value="Magnesium transport protein CorA, transmembrane region"/>
    <property type="match status" value="2"/>
</dbReference>
<dbReference type="CDD" id="cd12828">
    <property type="entry name" value="TmCorA-like_1"/>
    <property type="match status" value="1"/>
</dbReference>
<feature type="transmembrane region" description="Helical" evidence="12">
    <location>
        <begin position="331"/>
        <end position="352"/>
    </location>
</feature>
<dbReference type="GO" id="GO:0005886">
    <property type="term" value="C:plasma membrane"/>
    <property type="evidence" value="ECO:0007669"/>
    <property type="project" value="UniProtKB-SubCell"/>
</dbReference>
<keyword evidence="14" id="KW-1185">Reference proteome</keyword>
<dbReference type="SUPFAM" id="SSF144083">
    <property type="entry name" value="Magnesium transport protein CorA, transmembrane region"/>
    <property type="match status" value="1"/>
</dbReference>
<keyword evidence="5 12" id="KW-0812">Transmembrane</keyword>
<dbReference type="InterPro" id="IPR045861">
    <property type="entry name" value="CorA_cytoplasmic_dom"/>
</dbReference>